<protein>
    <submittedName>
        <fullName evidence="2">GntR family transcriptional regulator</fullName>
    </submittedName>
</protein>
<organism evidence="2 3">
    <name type="scientific">Bordetella genomosp. 7</name>
    <dbReference type="NCBI Taxonomy" id="1416805"/>
    <lineage>
        <taxon>Bacteria</taxon>
        <taxon>Pseudomonadati</taxon>
        <taxon>Pseudomonadota</taxon>
        <taxon>Betaproteobacteria</taxon>
        <taxon>Burkholderiales</taxon>
        <taxon>Alcaligenaceae</taxon>
        <taxon>Bordetella</taxon>
    </lineage>
</organism>
<dbReference type="SUPFAM" id="SSF51556">
    <property type="entry name" value="Metallo-dependent hydrolases"/>
    <property type="match status" value="1"/>
</dbReference>
<dbReference type="PANTHER" id="PTHR35563">
    <property type="entry name" value="BARREL METAL-DEPENDENT HYDROLASE, PUTATIVE (AFU_ORTHOLOGUE AFUA_1G16240)-RELATED"/>
    <property type="match status" value="1"/>
</dbReference>
<dbReference type="RefSeq" id="WP_094796822.1">
    <property type="nucleotide sequence ID" value="NZ_NEVI01000016.1"/>
</dbReference>
<reference evidence="3" key="1">
    <citation type="submission" date="2017-05" db="EMBL/GenBank/DDBJ databases">
        <title>Complete and WGS of Bordetella genogroups.</title>
        <authorList>
            <person name="Spilker T."/>
            <person name="Lipuma J."/>
        </authorList>
    </citation>
    <scope>NUCLEOTIDE SEQUENCE [LARGE SCALE GENOMIC DNA]</scope>
    <source>
        <strain evidence="3">AU18089</strain>
    </source>
</reference>
<dbReference type="Gene3D" id="3.20.20.140">
    <property type="entry name" value="Metal-dependent hydrolases"/>
    <property type="match status" value="1"/>
</dbReference>
<dbReference type="GO" id="GO:0016787">
    <property type="term" value="F:hydrolase activity"/>
    <property type="evidence" value="ECO:0007669"/>
    <property type="project" value="InterPro"/>
</dbReference>
<sequence length="300" mass="32941">MSAPPVDHTLCLAPLPDIAPAVFPVPLGACDTHAHVIGDGVRYPYVENRSYTPPPAPEARYLAMLGGCGMTRGVLVQVSVHGTDNRYMLEVLRRHRDTLRGVAVVGPDVGDRELETLHAAGVRGLRFNVLFGGGVGLDALDRLAPRMAALGWHAQFLMDVRHLPEAMPRLAALPVPCVFDHMGHMPVAEGMQHPGFQALLHGVREYGWWAKLSGAYRLSDQFDHYDDVTPWAQALIEAAPDRMVWGSDWPHVAIPRMPDTGVLRNLLAKWAPSDALRRRILVDNPQTLYDFPPVPGHAAP</sequence>
<proteinExistence type="predicted"/>
<accession>A0A261QY51</accession>
<dbReference type="OrthoDB" id="9787654at2"/>
<dbReference type="InterPro" id="IPR006680">
    <property type="entry name" value="Amidohydro-rel"/>
</dbReference>
<dbReference type="PANTHER" id="PTHR35563:SF2">
    <property type="entry name" value="BARREL METAL-DEPENDENT HYDROLASE, PUTATIVE (AFU_ORTHOLOGUE AFUA_1G16240)-RELATED"/>
    <property type="match status" value="1"/>
</dbReference>
<dbReference type="Pfam" id="PF04909">
    <property type="entry name" value="Amidohydro_2"/>
    <property type="match status" value="1"/>
</dbReference>
<name>A0A261QY51_9BORD</name>
<dbReference type="EMBL" id="NEVK01000006">
    <property type="protein sequence ID" value="OZI17705.1"/>
    <property type="molecule type" value="Genomic_DNA"/>
</dbReference>
<feature type="domain" description="Amidohydrolase-related" evidence="1">
    <location>
        <begin position="30"/>
        <end position="291"/>
    </location>
</feature>
<evidence type="ECO:0000259" key="1">
    <source>
        <dbReference type="Pfam" id="PF04909"/>
    </source>
</evidence>
<gene>
    <name evidence="2" type="ORF">CAL19_11340</name>
</gene>
<comment type="caution">
    <text evidence="2">The sequence shown here is derived from an EMBL/GenBank/DDBJ whole genome shotgun (WGS) entry which is preliminary data.</text>
</comment>
<keyword evidence="3" id="KW-1185">Reference proteome</keyword>
<evidence type="ECO:0000313" key="2">
    <source>
        <dbReference type="EMBL" id="OZI17705.1"/>
    </source>
</evidence>
<dbReference type="AlphaFoldDB" id="A0A261QY51"/>
<dbReference type="InterPro" id="IPR032466">
    <property type="entry name" value="Metal_Hydrolase"/>
</dbReference>
<dbReference type="Proteomes" id="UP000216947">
    <property type="component" value="Unassembled WGS sequence"/>
</dbReference>
<evidence type="ECO:0000313" key="3">
    <source>
        <dbReference type="Proteomes" id="UP000216947"/>
    </source>
</evidence>
<dbReference type="InterPro" id="IPR052358">
    <property type="entry name" value="Aro_Compnd_Degr_Hydrolases"/>
</dbReference>